<keyword evidence="1" id="KW-1133">Transmembrane helix</keyword>
<evidence type="ECO:0000313" key="2">
    <source>
        <dbReference type="EMBL" id="ASZ74940.1"/>
    </source>
</evidence>
<sequence length="67" mass="7726">MIWLANAIMIFCVATMAGMIIFVIATIVGQVLKWACTFLLDLVEFISAQIRDYRSARRHKRLTDNKH</sequence>
<name>A0A2D1A6Q7_9CAUD</name>
<keyword evidence="1" id="KW-0472">Membrane</keyword>
<gene>
    <name evidence="2" type="ORF">SEA_TRINA_132</name>
</gene>
<accession>A0A2D1A6Q7</accession>
<dbReference type="Proteomes" id="UP000231419">
    <property type="component" value="Segment"/>
</dbReference>
<evidence type="ECO:0000313" key="3">
    <source>
        <dbReference type="Proteomes" id="UP000231419"/>
    </source>
</evidence>
<feature type="transmembrane region" description="Helical" evidence="1">
    <location>
        <begin position="7"/>
        <end position="25"/>
    </location>
</feature>
<organism evidence="2 3">
    <name type="scientific">Rhodococcus phage Trina</name>
    <dbReference type="NCBI Taxonomy" id="2027905"/>
    <lineage>
        <taxon>Viruses</taxon>
        <taxon>Duplodnaviria</taxon>
        <taxon>Heunggongvirae</taxon>
        <taxon>Uroviricota</taxon>
        <taxon>Caudoviricetes</taxon>
        <taxon>Trinavirus</taxon>
        <taxon>Trinavirus trina</taxon>
    </lineage>
</organism>
<reference evidence="3" key="1">
    <citation type="submission" date="2017-08" db="EMBL/GenBank/DDBJ databases">
        <authorList>
            <person name="de Groot N.N."/>
        </authorList>
    </citation>
    <scope>NUCLEOTIDE SEQUENCE [LARGE SCALE GENOMIC DNA]</scope>
</reference>
<proteinExistence type="predicted"/>
<protein>
    <submittedName>
        <fullName evidence="2">Uncharacterized protein</fullName>
    </submittedName>
</protein>
<evidence type="ECO:0000256" key="1">
    <source>
        <dbReference type="SAM" id="Phobius"/>
    </source>
</evidence>
<keyword evidence="3" id="KW-1185">Reference proteome</keyword>
<dbReference type="EMBL" id="MF668286">
    <property type="protein sequence ID" value="ASZ74940.1"/>
    <property type="molecule type" value="Genomic_DNA"/>
</dbReference>
<keyword evidence="1" id="KW-0812">Transmembrane</keyword>